<reference evidence="9 10" key="1">
    <citation type="journal article" date="2008" name="Nature">
        <title>The genome of the model beetle and pest Tribolium castaneum.</title>
        <authorList>
            <consortium name="Tribolium Genome Sequencing Consortium"/>
            <person name="Richards S."/>
            <person name="Gibbs R.A."/>
            <person name="Weinstock G.M."/>
            <person name="Brown S.J."/>
            <person name="Denell R."/>
            <person name="Beeman R.W."/>
            <person name="Gibbs R."/>
            <person name="Beeman R.W."/>
            <person name="Brown S.J."/>
            <person name="Bucher G."/>
            <person name="Friedrich M."/>
            <person name="Grimmelikhuijzen C.J."/>
            <person name="Klingler M."/>
            <person name="Lorenzen M."/>
            <person name="Richards S."/>
            <person name="Roth S."/>
            <person name="Schroder R."/>
            <person name="Tautz D."/>
            <person name="Zdobnov E.M."/>
            <person name="Muzny D."/>
            <person name="Gibbs R.A."/>
            <person name="Weinstock G.M."/>
            <person name="Attaway T."/>
            <person name="Bell S."/>
            <person name="Buhay C.J."/>
            <person name="Chandrabose M.N."/>
            <person name="Chavez D."/>
            <person name="Clerk-Blankenburg K.P."/>
            <person name="Cree A."/>
            <person name="Dao M."/>
            <person name="Davis C."/>
            <person name="Chacko J."/>
            <person name="Dinh H."/>
            <person name="Dugan-Rocha S."/>
            <person name="Fowler G."/>
            <person name="Garner T.T."/>
            <person name="Garnes J."/>
            <person name="Gnirke A."/>
            <person name="Hawes A."/>
            <person name="Hernandez J."/>
            <person name="Hines S."/>
            <person name="Holder M."/>
            <person name="Hume J."/>
            <person name="Jhangiani S.N."/>
            <person name="Joshi V."/>
            <person name="Khan Z.M."/>
            <person name="Jackson L."/>
            <person name="Kovar C."/>
            <person name="Kowis A."/>
            <person name="Lee S."/>
            <person name="Lewis L.R."/>
            <person name="Margolis J."/>
            <person name="Morgan M."/>
            <person name="Nazareth L.V."/>
            <person name="Nguyen N."/>
            <person name="Okwuonu G."/>
            <person name="Parker D."/>
            <person name="Richards S."/>
            <person name="Ruiz S.J."/>
            <person name="Santibanez J."/>
            <person name="Savard J."/>
            <person name="Scherer S.E."/>
            <person name="Schneider B."/>
            <person name="Sodergren E."/>
            <person name="Tautz D."/>
            <person name="Vattahil S."/>
            <person name="Villasana D."/>
            <person name="White C.S."/>
            <person name="Wright R."/>
            <person name="Park Y."/>
            <person name="Beeman R.W."/>
            <person name="Lord J."/>
            <person name="Oppert B."/>
            <person name="Lorenzen M."/>
            <person name="Brown S."/>
            <person name="Wang L."/>
            <person name="Savard J."/>
            <person name="Tautz D."/>
            <person name="Richards S."/>
            <person name="Weinstock G."/>
            <person name="Gibbs R.A."/>
            <person name="Liu Y."/>
            <person name="Worley K."/>
            <person name="Weinstock G."/>
            <person name="Elsik C.G."/>
            <person name="Reese J.T."/>
            <person name="Elhaik E."/>
            <person name="Landan G."/>
            <person name="Graur D."/>
            <person name="Arensburger P."/>
            <person name="Atkinson P."/>
            <person name="Beeman R.W."/>
            <person name="Beidler J."/>
            <person name="Brown S.J."/>
            <person name="Demuth J.P."/>
            <person name="Drury D.W."/>
            <person name="Du Y.Z."/>
            <person name="Fujiwara H."/>
            <person name="Lorenzen M."/>
            <person name="Maselli V."/>
            <person name="Osanai M."/>
            <person name="Park Y."/>
            <person name="Robertson H.M."/>
            <person name="Tu Z."/>
            <person name="Wang J.J."/>
            <person name="Wang S."/>
            <person name="Richards S."/>
            <person name="Song H."/>
            <person name="Zhang L."/>
            <person name="Sodergren E."/>
            <person name="Werner D."/>
            <person name="Stanke M."/>
            <person name="Morgenstern B."/>
            <person name="Solovyev V."/>
            <person name="Kosarev P."/>
            <person name="Brown G."/>
            <person name="Chen H.C."/>
            <person name="Ermolaeva O."/>
            <person name="Hlavina W."/>
            <person name="Kapustin Y."/>
            <person name="Kiryutin B."/>
            <person name="Kitts P."/>
            <person name="Maglott D."/>
            <person name="Pruitt K."/>
            <person name="Sapojnikov V."/>
            <person name="Souvorov A."/>
            <person name="Mackey A.J."/>
            <person name="Waterhouse R.M."/>
            <person name="Wyder S."/>
            <person name="Zdobnov E.M."/>
            <person name="Zdobnov E.M."/>
            <person name="Wyder S."/>
            <person name="Kriventseva E.V."/>
            <person name="Kadowaki T."/>
            <person name="Bork P."/>
            <person name="Aranda M."/>
            <person name="Bao R."/>
            <person name="Beermann A."/>
            <person name="Berns N."/>
            <person name="Bolognesi R."/>
            <person name="Bonneton F."/>
            <person name="Bopp D."/>
            <person name="Brown S.J."/>
            <person name="Bucher G."/>
            <person name="Butts T."/>
            <person name="Chaumot A."/>
            <person name="Denell R.E."/>
            <person name="Ferrier D.E."/>
            <person name="Friedrich M."/>
            <person name="Gordon C.M."/>
            <person name="Jindra M."/>
            <person name="Klingler M."/>
            <person name="Lan Q."/>
            <person name="Lattorff H.M."/>
            <person name="Laudet V."/>
            <person name="von Levetsow C."/>
            <person name="Liu Z."/>
            <person name="Lutz R."/>
            <person name="Lynch J.A."/>
            <person name="da Fonseca R.N."/>
            <person name="Posnien N."/>
            <person name="Reuter R."/>
            <person name="Roth S."/>
            <person name="Savard J."/>
            <person name="Schinko J.B."/>
            <person name="Schmitt C."/>
            <person name="Schoppmeier M."/>
            <person name="Schroder R."/>
            <person name="Shippy T.D."/>
            <person name="Simonnet F."/>
            <person name="Marques-Souza H."/>
            <person name="Tautz D."/>
            <person name="Tomoyasu Y."/>
            <person name="Trauner J."/>
            <person name="Van der Zee M."/>
            <person name="Vervoort M."/>
            <person name="Wittkopp N."/>
            <person name="Wimmer E.A."/>
            <person name="Yang X."/>
            <person name="Jones A.K."/>
            <person name="Sattelle D.B."/>
            <person name="Ebert P.R."/>
            <person name="Nelson D."/>
            <person name="Scott J.G."/>
            <person name="Beeman R.W."/>
            <person name="Muthukrishnan S."/>
            <person name="Kramer K.J."/>
            <person name="Arakane Y."/>
            <person name="Beeman R.W."/>
            <person name="Zhu Q."/>
            <person name="Hogenkamp D."/>
            <person name="Dixit R."/>
            <person name="Oppert B."/>
            <person name="Jiang H."/>
            <person name="Zou Z."/>
            <person name="Marshall J."/>
            <person name="Elpidina E."/>
            <person name="Vinokurov K."/>
            <person name="Oppert C."/>
            <person name="Zou Z."/>
            <person name="Evans J."/>
            <person name="Lu Z."/>
            <person name="Zhao P."/>
            <person name="Sumathipala N."/>
            <person name="Altincicek B."/>
            <person name="Vilcinskas A."/>
            <person name="Williams M."/>
            <person name="Hultmark D."/>
            <person name="Hetru C."/>
            <person name="Jiang H."/>
            <person name="Grimmelikhuijzen C.J."/>
            <person name="Hauser F."/>
            <person name="Cazzamali G."/>
            <person name="Williamson M."/>
            <person name="Park Y."/>
            <person name="Li B."/>
            <person name="Tanaka Y."/>
            <person name="Predel R."/>
            <person name="Neupert S."/>
            <person name="Schachtner J."/>
            <person name="Verleyen P."/>
            <person name="Raible F."/>
            <person name="Bork P."/>
            <person name="Friedrich M."/>
            <person name="Walden K.K."/>
            <person name="Robertson H.M."/>
            <person name="Angeli S."/>
            <person name="Foret S."/>
            <person name="Bucher G."/>
            <person name="Schuetz S."/>
            <person name="Maleszka R."/>
            <person name="Wimmer E.A."/>
            <person name="Beeman R.W."/>
            <person name="Lorenzen M."/>
            <person name="Tomoyasu Y."/>
            <person name="Miller S.C."/>
            <person name="Grossmann D."/>
            <person name="Bucher G."/>
        </authorList>
    </citation>
    <scope>NUCLEOTIDE SEQUENCE [LARGE SCALE GENOMIC DNA]</scope>
    <source>
        <strain evidence="9 10">Georgia GA2</strain>
    </source>
</reference>
<feature type="transmembrane region" description="Helical" evidence="7">
    <location>
        <begin position="145"/>
        <end position="168"/>
    </location>
</feature>
<evidence type="ECO:0000256" key="6">
    <source>
        <dbReference type="ARBA" id="ARBA00023180"/>
    </source>
</evidence>
<keyword evidence="2" id="KW-1003">Cell membrane</keyword>
<dbReference type="Gene3D" id="1.20.1250.20">
    <property type="entry name" value="MFS general substrate transporter like domains"/>
    <property type="match status" value="1"/>
</dbReference>
<dbReference type="GO" id="GO:0016020">
    <property type="term" value="C:membrane"/>
    <property type="evidence" value="ECO:0000318"/>
    <property type="project" value="GO_Central"/>
</dbReference>
<comment type="subcellular location">
    <subcellularLocation>
        <location evidence="1">Cell membrane</location>
        <topology evidence="1">Multi-pass membrane protein</topology>
    </subcellularLocation>
</comment>
<keyword evidence="3 7" id="KW-0812">Transmembrane</keyword>
<dbReference type="InterPro" id="IPR036259">
    <property type="entry name" value="MFS_trans_sf"/>
</dbReference>
<feature type="transmembrane region" description="Helical" evidence="7">
    <location>
        <begin position="92"/>
        <end position="113"/>
    </location>
</feature>
<dbReference type="PROSITE" id="PS50850">
    <property type="entry name" value="MFS"/>
    <property type="match status" value="1"/>
</dbReference>
<evidence type="ECO:0000259" key="8">
    <source>
        <dbReference type="PROSITE" id="PS50850"/>
    </source>
</evidence>
<name>D6WC24_TRICA</name>
<sequence length="301" mass="33787">MTFEKKSPTCITSSYEVTLSTTTSDPKWMFWKKRRYVVAVLAFFGFFNAYALRANLSIAIVAMTENKTTVLENGTTIQEPPEFDWDSKVQGYVLSSFFYGYITTQLLGGWLSAKIGGKRVFGGGIAVTAFLTLITPILARINLSLLLTLRVIEGIFEGVTYPCIHAVWSRWAPPLERTRLATLAYAGSHIGTVVSMPVSAYLATALGWPSIFYFFGSLGLIWFVIWWVVVAESPAEDSRISKEELEYIEQSLGNVDAKRNIVYPWKSIFTSAPVWAIVVAHFTDNWGFYTLLTQLPKFMKG</sequence>
<dbReference type="GO" id="GO:0005886">
    <property type="term" value="C:plasma membrane"/>
    <property type="evidence" value="ECO:0007669"/>
    <property type="project" value="UniProtKB-SubCell"/>
</dbReference>
<evidence type="ECO:0000256" key="5">
    <source>
        <dbReference type="ARBA" id="ARBA00023136"/>
    </source>
</evidence>
<evidence type="ECO:0000256" key="4">
    <source>
        <dbReference type="ARBA" id="ARBA00022989"/>
    </source>
</evidence>
<gene>
    <name evidence="9" type="primary">AUGUSTUS-3.0.2_12913</name>
    <name evidence="9" type="ORF">TcasGA2_TC012913</name>
</gene>
<dbReference type="InterPro" id="IPR050382">
    <property type="entry name" value="MFS_Na/Anion_cotransporter"/>
</dbReference>
<evidence type="ECO:0000256" key="3">
    <source>
        <dbReference type="ARBA" id="ARBA00022692"/>
    </source>
</evidence>
<dbReference type="PANTHER" id="PTHR11662">
    <property type="entry name" value="SOLUTE CARRIER FAMILY 17"/>
    <property type="match status" value="1"/>
</dbReference>
<keyword evidence="10" id="KW-1185">Reference proteome</keyword>
<feature type="transmembrane region" description="Helical" evidence="7">
    <location>
        <begin position="120"/>
        <end position="139"/>
    </location>
</feature>
<dbReference type="Proteomes" id="UP000007266">
    <property type="component" value="Linkage group 2"/>
</dbReference>
<evidence type="ECO:0000313" key="9">
    <source>
        <dbReference type="EMBL" id="EEZ99132.2"/>
    </source>
</evidence>
<dbReference type="STRING" id="7070.D6WC24"/>
<dbReference type="SUPFAM" id="SSF103473">
    <property type="entry name" value="MFS general substrate transporter"/>
    <property type="match status" value="1"/>
</dbReference>
<keyword evidence="4 7" id="KW-1133">Transmembrane helix</keyword>
<feature type="transmembrane region" description="Helical" evidence="7">
    <location>
        <begin position="180"/>
        <end position="204"/>
    </location>
</feature>
<keyword evidence="6" id="KW-0325">Glycoprotein</keyword>
<feature type="transmembrane region" description="Helical" evidence="7">
    <location>
        <begin position="36"/>
        <end position="63"/>
    </location>
</feature>
<proteinExistence type="predicted"/>
<evidence type="ECO:0000256" key="1">
    <source>
        <dbReference type="ARBA" id="ARBA00004651"/>
    </source>
</evidence>
<evidence type="ECO:0000256" key="2">
    <source>
        <dbReference type="ARBA" id="ARBA00022475"/>
    </source>
</evidence>
<dbReference type="GO" id="GO:0022857">
    <property type="term" value="F:transmembrane transporter activity"/>
    <property type="evidence" value="ECO:0000318"/>
    <property type="project" value="GO_Central"/>
</dbReference>
<dbReference type="Pfam" id="PF07690">
    <property type="entry name" value="MFS_1"/>
    <property type="match status" value="1"/>
</dbReference>
<dbReference type="EMBL" id="KQ971309">
    <property type="protein sequence ID" value="EEZ99132.2"/>
    <property type="molecule type" value="Genomic_DNA"/>
</dbReference>
<dbReference type="InterPro" id="IPR011701">
    <property type="entry name" value="MFS"/>
</dbReference>
<dbReference type="AlphaFoldDB" id="D6WC24"/>
<keyword evidence="5 7" id="KW-0472">Membrane</keyword>
<dbReference type="eggNOG" id="KOG2532">
    <property type="taxonomic scope" value="Eukaryota"/>
</dbReference>
<protein>
    <submittedName>
        <fullName evidence="9">Inorganic phosphate cotransporter-like Protein</fullName>
    </submittedName>
</protein>
<feature type="transmembrane region" description="Helical" evidence="7">
    <location>
        <begin position="210"/>
        <end position="230"/>
    </location>
</feature>
<reference evidence="9 10" key="2">
    <citation type="journal article" date="2010" name="Nucleic Acids Res.">
        <title>BeetleBase in 2010: revisions to provide comprehensive genomic information for Tribolium castaneum.</title>
        <authorList>
            <person name="Kim H.S."/>
            <person name="Murphy T."/>
            <person name="Xia J."/>
            <person name="Caragea D."/>
            <person name="Park Y."/>
            <person name="Beeman R.W."/>
            <person name="Lorenzen M.D."/>
            <person name="Butcher S."/>
            <person name="Manak J.R."/>
            <person name="Brown S.J."/>
        </authorList>
    </citation>
    <scope>GENOME REANNOTATION</scope>
    <source>
        <strain evidence="9 10">Georgia GA2</strain>
    </source>
</reference>
<organism evidence="9 10">
    <name type="scientific">Tribolium castaneum</name>
    <name type="common">Red flour beetle</name>
    <dbReference type="NCBI Taxonomy" id="7070"/>
    <lineage>
        <taxon>Eukaryota</taxon>
        <taxon>Metazoa</taxon>
        <taxon>Ecdysozoa</taxon>
        <taxon>Arthropoda</taxon>
        <taxon>Hexapoda</taxon>
        <taxon>Insecta</taxon>
        <taxon>Pterygota</taxon>
        <taxon>Neoptera</taxon>
        <taxon>Endopterygota</taxon>
        <taxon>Coleoptera</taxon>
        <taxon>Polyphaga</taxon>
        <taxon>Cucujiformia</taxon>
        <taxon>Tenebrionidae</taxon>
        <taxon>Tenebrionidae incertae sedis</taxon>
        <taxon>Tribolium</taxon>
    </lineage>
</organism>
<accession>D6WC24</accession>
<dbReference type="HOGENOM" id="CLU_600412_0_0_1"/>
<dbReference type="OMA" id="SEFGWPY"/>
<dbReference type="PANTHER" id="PTHR11662:SF455">
    <property type="entry name" value="GH23975P"/>
    <property type="match status" value="1"/>
</dbReference>
<feature type="domain" description="Major facilitator superfamily (MFS) profile" evidence="8">
    <location>
        <begin position="37"/>
        <end position="301"/>
    </location>
</feature>
<evidence type="ECO:0000313" key="10">
    <source>
        <dbReference type="Proteomes" id="UP000007266"/>
    </source>
</evidence>
<evidence type="ECO:0000256" key="7">
    <source>
        <dbReference type="SAM" id="Phobius"/>
    </source>
</evidence>
<dbReference type="InterPro" id="IPR020846">
    <property type="entry name" value="MFS_dom"/>
</dbReference>
<dbReference type="FunFam" id="1.20.1250.20:FF:000067">
    <property type="entry name" value="sialin isoform X2"/>
    <property type="match status" value="1"/>
</dbReference>